<evidence type="ECO:0000256" key="3">
    <source>
        <dbReference type="SAM" id="Coils"/>
    </source>
</evidence>
<reference evidence="4 5" key="1">
    <citation type="journal article" date="2015" name="Genome Announc.">
        <title>Expanding the biotechnology potential of lactobacilli through comparative genomics of 213 strains and associated genera.</title>
        <authorList>
            <person name="Sun Z."/>
            <person name="Harris H.M."/>
            <person name="McCann A."/>
            <person name="Guo C."/>
            <person name="Argimon S."/>
            <person name="Zhang W."/>
            <person name="Yang X."/>
            <person name="Jeffery I.B."/>
            <person name="Cooney J.C."/>
            <person name="Kagawa T.F."/>
            <person name="Liu W."/>
            <person name="Song Y."/>
            <person name="Salvetti E."/>
            <person name="Wrobel A."/>
            <person name="Rasinkangas P."/>
            <person name="Parkhill J."/>
            <person name="Rea M.C."/>
            <person name="O'Sullivan O."/>
            <person name="Ritari J."/>
            <person name="Douillard F.P."/>
            <person name="Paul Ross R."/>
            <person name="Yang R."/>
            <person name="Briner A.E."/>
            <person name="Felis G.E."/>
            <person name="de Vos W.M."/>
            <person name="Barrangou R."/>
            <person name="Klaenhammer T.R."/>
            <person name="Caufield P.W."/>
            <person name="Cui Y."/>
            <person name="Zhang H."/>
            <person name="O'Toole P.W."/>
        </authorList>
    </citation>
    <scope>NUCLEOTIDE SEQUENCE [LARGE SCALE GENOMIC DNA]</scope>
    <source>
        <strain evidence="4 5">DSM 12361</strain>
    </source>
</reference>
<dbReference type="SUPFAM" id="SSF116734">
    <property type="entry name" value="DNA methylase specificity domain"/>
    <property type="match status" value="2"/>
</dbReference>
<dbReference type="GO" id="GO:0003677">
    <property type="term" value="F:DNA binding"/>
    <property type="evidence" value="ECO:0007669"/>
    <property type="project" value="UniProtKB-KW"/>
</dbReference>
<dbReference type="PANTHER" id="PTHR30408:SF12">
    <property type="entry name" value="TYPE I RESTRICTION ENZYME MJAVIII SPECIFICITY SUBUNIT"/>
    <property type="match status" value="1"/>
</dbReference>
<dbReference type="AlphaFoldDB" id="A0A0R1G2E5"/>
<keyword evidence="3" id="KW-0175">Coiled coil</keyword>
<comment type="caution">
    <text evidence="4">The sequence shown here is derived from an EMBL/GenBank/DDBJ whole genome shotgun (WGS) entry which is preliminary data.</text>
</comment>
<dbReference type="InterPro" id="IPR044946">
    <property type="entry name" value="Restrct_endonuc_typeI_TRD_sf"/>
</dbReference>
<dbReference type="PATRIC" id="fig|1423768.4.peg.124"/>
<protein>
    <submittedName>
        <fullName evidence="4">Type I site-specific deoxyribonuclease specificity subunit</fullName>
    </submittedName>
</protein>
<evidence type="ECO:0000256" key="2">
    <source>
        <dbReference type="ARBA" id="ARBA00023125"/>
    </source>
</evidence>
<dbReference type="Proteomes" id="UP000051794">
    <property type="component" value="Unassembled WGS sequence"/>
</dbReference>
<sequence length="364" mass="42687">MTISAQFGLIDQETFFNKKVASKDLSNYFLVKNGEFAYNKSYSNGYPFGTIKSLKKYNMGVLSSLYIVFDIKKNNNHLFFDSFFDSSHWYKEVSTKTTEGARNHGLLNISPQEFMNIRILFPYNISEQKKIGDFFAKQDKLIELQTQKVDQLKKLKRGYLQKMFPQEGETVPRLRFSGFSGEWKEDRGNKIFYSFSEKNHEDLKPLSVTQNQDVLYRDYLDPALSYDINKLSTYKMVEKNDVIIGLRSFIGGFAISDKKGIVSPAYTILKFRDAVWDFYFTKYLFTNYVFIESLKKITYGIRVNGRSISYNDFSSLMLVYNDNIKEQQKIGEFFAKLDKLIEEQSNKLDQLKQQKKAYLQKMFI</sequence>
<gene>
    <name evidence="4" type="ORF">FD43_GL000122</name>
</gene>
<accession>A0A0R1G2E5</accession>
<dbReference type="GO" id="GO:0009307">
    <property type="term" value="P:DNA restriction-modification system"/>
    <property type="evidence" value="ECO:0007669"/>
    <property type="project" value="UniProtKB-KW"/>
</dbReference>
<feature type="coiled-coil region" evidence="3">
    <location>
        <begin position="334"/>
        <end position="361"/>
    </location>
</feature>
<name>A0A0R1G2E5_9LACO</name>
<dbReference type="EMBL" id="AZCK01000001">
    <property type="protein sequence ID" value="KRK25175.1"/>
    <property type="molecule type" value="Genomic_DNA"/>
</dbReference>
<evidence type="ECO:0000313" key="4">
    <source>
        <dbReference type="EMBL" id="KRK25175.1"/>
    </source>
</evidence>
<keyword evidence="2" id="KW-0238">DNA-binding</keyword>
<evidence type="ECO:0000256" key="1">
    <source>
        <dbReference type="ARBA" id="ARBA00022747"/>
    </source>
</evidence>
<keyword evidence="1" id="KW-0680">Restriction system</keyword>
<dbReference type="InterPro" id="IPR052021">
    <property type="entry name" value="Type-I_RS_S_subunit"/>
</dbReference>
<organism evidence="4 5">
    <name type="scientific">Apilactobacillus kunkeei DSM 12361 = ATCC 700308</name>
    <dbReference type="NCBI Taxonomy" id="1423768"/>
    <lineage>
        <taxon>Bacteria</taxon>
        <taxon>Bacillati</taxon>
        <taxon>Bacillota</taxon>
        <taxon>Bacilli</taxon>
        <taxon>Lactobacillales</taxon>
        <taxon>Lactobacillaceae</taxon>
        <taxon>Apilactobacillus</taxon>
    </lineage>
</organism>
<dbReference type="PANTHER" id="PTHR30408">
    <property type="entry name" value="TYPE-1 RESTRICTION ENZYME ECOKI SPECIFICITY PROTEIN"/>
    <property type="match status" value="1"/>
</dbReference>
<proteinExistence type="predicted"/>
<evidence type="ECO:0000313" key="5">
    <source>
        <dbReference type="Proteomes" id="UP000051794"/>
    </source>
</evidence>
<dbReference type="Gene3D" id="3.90.220.20">
    <property type="entry name" value="DNA methylase specificity domains"/>
    <property type="match status" value="2"/>
</dbReference>